<dbReference type="GO" id="GO:0005829">
    <property type="term" value="C:cytosol"/>
    <property type="evidence" value="ECO:0007669"/>
    <property type="project" value="TreeGrafter"/>
</dbReference>
<proteinExistence type="inferred from homology"/>
<dbReference type="PANTHER" id="PTHR37528:SF1">
    <property type="entry name" value="UPF0149 PROTEIN YGFB"/>
    <property type="match status" value="1"/>
</dbReference>
<keyword evidence="3" id="KW-1185">Reference proteome</keyword>
<dbReference type="AlphaFoldDB" id="A0A380MKI3"/>
<evidence type="ECO:0000313" key="3">
    <source>
        <dbReference type="Proteomes" id="UP000254601"/>
    </source>
</evidence>
<sequence>MADLNYSALEEVIKKHNWWFSVSELHGMLTALTIYKEGVYWSSLLALKEDKIAETLIPELLEHIEKQLKSDTLSYQLLLAEDNPLSVRTESLAQWAQGFTMTNNYLREIHKYPQLDAAAEEFVQDVKAISQLDIGIQDTEENRRLLTDLEEHCRMGALMLYAEVHSQ</sequence>
<evidence type="ECO:0000256" key="1">
    <source>
        <dbReference type="ARBA" id="ARBA00038308"/>
    </source>
</evidence>
<comment type="similarity">
    <text evidence="1">Belongs to the UPF0149 family.</text>
</comment>
<reference evidence="2 3" key="1">
    <citation type="submission" date="2018-06" db="EMBL/GenBank/DDBJ databases">
        <authorList>
            <consortium name="Pathogen Informatics"/>
            <person name="Doyle S."/>
        </authorList>
    </citation>
    <scope>NUCLEOTIDE SEQUENCE [LARGE SCALE GENOMIC DNA]</scope>
    <source>
        <strain evidence="2 3">NCTC13337</strain>
    </source>
</reference>
<dbReference type="InterPro" id="IPR036255">
    <property type="entry name" value="YgfB-like_sf"/>
</dbReference>
<dbReference type="Proteomes" id="UP000254601">
    <property type="component" value="Unassembled WGS sequence"/>
</dbReference>
<accession>A0A380MKI3</accession>
<gene>
    <name evidence="2" type="ORF">NCTC13337_00075</name>
</gene>
<dbReference type="Pfam" id="PF03695">
    <property type="entry name" value="UPF0149"/>
    <property type="match status" value="1"/>
</dbReference>
<dbReference type="OrthoDB" id="9783391at2"/>
<dbReference type="RefSeq" id="WP_072576201.1">
    <property type="nucleotide sequence ID" value="NZ_LWHB01000056.1"/>
</dbReference>
<name>A0A380MKI3_9GAMM</name>
<evidence type="ECO:0000313" key="2">
    <source>
        <dbReference type="EMBL" id="SUO93140.1"/>
    </source>
</evidence>
<dbReference type="SUPFAM" id="SSF101327">
    <property type="entry name" value="YgfB-like"/>
    <property type="match status" value="1"/>
</dbReference>
<protein>
    <submittedName>
        <fullName evidence="2">Uncharacterized protein conserved in bacteria</fullName>
    </submittedName>
</protein>
<dbReference type="Gene3D" id="1.20.120.740">
    <property type="entry name" value="YgfB uncharacterised protein family UPF0149, PF03695"/>
    <property type="match status" value="1"/>
</dbReference>
<organism evidence="2 3">
    <name type="scientific">Suttonella ornithocola</name>
    <dbReference type="NCBI Taxonomy" id="279832"/>
    <lineage>
        <taxon>Bacteria</taxon>
        <taxon>Pseudomonadati</taxon>
        <taxon>Pseudomonadota</taxon>
        <taxon>Gammaproteobacteria</taxon>
        <taxon>Cardiobacteriales</taxon>
        <taxon>Cardiobacteriaceae</taxon>
        <taxon>Suttonella</taxon>
    </lineage>
</organism>
<dbReference type="EMBL" id="UHIC01000001">
    <property type="protein sequence ID" value="SUO93140.1"/>
    <property type="molecule type" value="Genomic_DNA"/>
</dbReference>
<dbReference type="PANTHER" id="PTHR37528">
    <property type="entry name" value="UPF0149 PROTEIN YGFB"/>
    <property type="match status" value="1"/>
</dbReference>
<dbReference type="InterPro" id="IPR011978">
    <property type="entry name" value="YgfB-like"/>
</dbReference>